<dbReference type="InterPro" id="IPR002401">
    <property type="entry name" value="Cyt_P450_E_grp-I"/>
</dbReference>
<dbReference type="PRINTS" id="PR00385">
    <property type="entry name" value="P450"/>
</dbReference>
<feature type="transmembrane region" description="Helical" evidence="9">
    <location>
        <begin position="65"/>
        <end position="85"/>
    </location>
</feature>
<evidence type="ECO:0000256" key="9">
    <source>
        <dbReference type="SAM" id="Phobius"/>
    </source>
</evidence>
<evidence type="ECO:0000256" key="4">
    <source>
        <dbReference type="ARBA" id="ARBA00023002"/>
    </source>
</evidence>
<gene>
    <name evidence="10" type="ORF">Bfra_011951</name>
</gene>
<dbReference type="OrthoDB" id="1470350at2759"/>
<dbReference type="InterPro" id="IPR001128">
    <property type="entry name" value="Cyt_P450"/>
</dbReference>
<dbReference type="InterPro" id="IPR050196">
    <property type="entry name" value="Cytochrome_P450_Monoox"/>
</dbReference>
<dbReference type="PRINTS" id="PR00463">
    <property type="entry name" value="EP450I"/>
</dbReference>
<sequence>MAFENRYPTVTNFRKRLNVSEVTLLASNGTIRVLHNLFSAFHSSGNVCSVDLPSQLLRRRPQNSWIMVSTILFSTVAVVSAFLFFQYRNLQRHIEEAKKSGFKYTISPVYFQSIPWIILQNIFIPFLSRLPSQWTQSWLPLSKWGETWHEGYEPFRRMNDDTIMIVSAGGNILWTCDPEIIMQVSTRRNDFVKPTEMLDILNIYGPTITAAEGEEHRIFKKVASPSFNDKNFQSVWTSTIEQTEMMMQKWLNNGGSVSNLNGDAGKLTLHVISKVFFGKTIKWTEDDAKPSPGHTLTYERAISTVFEYNSTIFLTPRPILNYSPLKIHKIAKEAFVEWRKYMEEMRDSTAEHLQTHDLEEDGTLLEHFVKAGTPGLRSPELSIPEAAILGNIFIFILAGHETSANIFTYAVMLLACRPDFQLSLQADIDTLVGDRKASQWSYKADFSKLMNGHVGALMKETLRLYTVLPFLPKVNKTKEQTLKVGNQTHILPRDTLVMINTSATHRNPKHWSEIQKTAGDGPPYPLSDFHPERWLQSSDSKATYNPPEGAYVPFAEGYRSCPGQRFAQAEFCAAIARLFSEFSVELACKPGEDHASTLEKVEQQMSNGTVFEMGLKMKKPVPLKFVKRKA</sequence>
<keyword evidence="6" id="KW-0843">Virulence</keyword>
<evidence type="ECO:0000256" key="2">
    <source>
        <dbReference type="ARBA" id="ARBA00022617"/>
    </source>
</evidence>
<dbReference type="PANTHER" id="PTHR24291:SF50">
    <property type="entry name" value="BIFUNCTIONAL ALBAFLAVENONE MONOOXYGENASE_TERPENE SYNTHASE"/>
    <property type="match status" value="1"/>
</dbReference>
<dbReference type="GeneID" id="59265967"/>
<evidence type="ECO:0000256" key="3">
    <source>
        <dbReference type="ARBA" id="ARBA00022723"/>
    </source>
</evidence>
<evidence type="ECO:0000256" key="5">
    <source>
        <dbReference type="ARBA" id="ARBA00023004"/>
    </source>
</evidence>
<dbReference type="GO" id="GO:0004497">
    <property type="term" value="F:monooxygenase activity"/>
    <property type="evidence" value="ECO:0007669"/>
    <property type="project" value="UniProtKB-KW"/>
</dbReference>
<comment type="caution">
    <text evidence="10">The sequence shown here is derived from an EMBL/GenBank/DDBJ whole genome shotgun (WGS) entry which is preliminary data.</text>
</comment>
<name>A0A8H6AKE8_9HELO</name>
<keyword evidence="9" id="KW-0472">Membrane</keyword>
<dbReference type="SUPFAM" id="SSF48264">
    <property type="entry name" value="Cytochrome P450"/>
    <property type="match status" value="1"/>
</dbReference>
<keyword evidence="9" id="KW-0812">Transmembrane</keyword>
<evidence type="ECO:0000256" key="6">
    <source>
        <dbReference type="ARBA" id="ARBA00023026"/>
    </source>
</evidence>
<comment type="cofactor">
    <cofactor evidence="8">
        <name>heme</name>
        <dbReference type="ChEBI" id="CHEBI:30413"/>
    </cofactor>
</comment>
<evidence type="ECO:0000256" key="1">
    <source>
        <dbReference type="ARBA" id="ARBA00010617"/>
    </source>
</evidence>
<dbReference type="EMBL" id="JABFCT010000019">
    <property type="protein sequence ID" value="KAF5868984.1"/>
    <property type="molecule type" value="Genomic_DNA"/>
</dbReference>
<dbReference type="GO" id="GO:0005506">
    <property type="term" value="F:iron ion binding"/>
    <property type="evidence" value="ECO:0007669"/>
    <property type="project" value="InterPro"/>
</dbReference>
<dbReference type="AlphaFoldDB" id="A0A8H6AKE8"/>
<dbReference type="Gene3D" id="1.10.630.10">
    <property type="entry name" value="Cytochrome P450"/>
    <property type="match status" value="1"/>
</dbReference>
<dbReference type="Proteomes" id="UP000531561">
    <property type="component" value="Unassembled WGS sequence"/>
</dbReference>
<dbReference type="InterPro" id="IPR036396">
    <property type="entry name" value="Cyt_P450_sf"/>
</dbReference>
<evidence type="ECO:0000256" key="8">
    <source>
        <dbReference type="PIRSR" id="PIRSR602401-1"/>
    </source>
</evidence>
<keyword evidence="2 8" id="KW-0349">Heme</keyword>
<evidence type="ECO:0000313" key="11">
    <source>
        <dbReference type="Proteomes" id="UP000531561"/>
    </source>
</evidence>
<dbReference type="Pfam" id="PF00067">
    <property type="entry name" value="p450"/>
    <property type="match status" value="1"/>
</dbReference>
<dbReference type="RefSeq" id="XP_037187933.1">
    <property type="nucleotide sequence ID" value="XM_037342275.1"/>
</dbReference>
<dbReference type="PANTHER" id="PTHR24291">
    <property type="entry name" value="CYTOCHROME P450 FAMILY 4"/>
    <property type="match status" value="1"/>
</dbReference>
<accession>A0A8H6AKE8</accession>
<keyword evidence="7" id="KW-0503">Monooxygenase</keyword>
<keyword evidence="9" id="KW-1133">Transmembrane helix</keyword>
<protein>
    <submittedName>
        <fullName evidence="10">Putative cytochrome p450 protein</fullName>
    </submittedName>
</protein>
<proteinExistence type="inferred from homology"/>
<dbReference type="GO" id="GO:0016705">
    <property type="term" value="F:oxidoreductase activity, acting on paired donors, with incorporation or reduction of molecular oxygen"/>
    <property type="evidence" value="ECO:0007669"/>
    <property type="project" value="InterPro"/>
</dbReference>
<organism evidence="10 11">
    <name type="scientific">Botrytis fragariae</name>
    <dbReference type="NCBI Taxonomy" id="1964551"/>
    <lineage>
        <taxon>Eukaryota</taxon>
        <taxon>Fungi</taxon>
        <taxon>Dikarya</taxon>
        <taxon>Ascomycota</taxon>
        <taxon>Pezizomycotina</taxon>
        <taxon>Leotiomycetes</taxon>
        <taxon>Helotiales</taxon>
        <taxon>Sclerotiniaceae</taxon>
        <taxon>Botrytis</taxon>
    </lineage>
</organism>
<keyword evidence="5 8" id="KW-0408">Iron</keyword>
<feature type="binding site" description="axial binding residue" evidence="8">
    <location>
        <position position="561"/>
    </location>
    <ligand>
        <name>heme</name>
        <dbReference type="ChEBI" id="CHEBI:30413"/>
    </ligand>
    <ligandPart>
        <name>Fe</name>
        <dbReference type="ChEBI" id="CHEBI:18248"/>
    </ligandPart>
</feature>
<keyword evidence="11" id="KW-1185">Reference proteome</keyword>
<evidence type="ECO:0000256" key="7">
    <source>
        <dbReference type="ARBA" id="ARBA00023033"/>
    </source>
</evidence>
<evidence type="ECO:0000313" key="10">
    <source>
        <dbReference type="EMBL" id="KAF5868984.1"/>
    </source>
</evidence>
<comment type="similarity">
    <text evidence="1">Belongs to the cytochrome P450 family.</text>
</comment>
<reference evidence="10 11" key="1">
    <citation type="journal article" date="2020" name="Phytopathology">
        <title>A high-quality genome resource of Botrytis fragariae, a new and rapidly spreading fungal pathogen causing strawberry gray mold in the U.S.A.</title>
        <authorList>
            <person name="Wu Y."/>
            <person name="Saski C.A."/>
            <person name="Schnabel G."/>
            <person name="Xiao S."/>
            <person name="Hu M."/>
        </authorList>
    </citation>
    <scope>NUCLEOTIDE SEQUENCE [LARGE SCALE GENOMIC DNA]</scope>
    <source>
        <strain evidence="10 11">BVB16</strain>
    </source>
</reference>
<keyword evidence="4" id="KW-0560">Oxidoreductase</keyword>
<keyword evidence="3 8" id="KW-0479">Metal-binding</keyword>
<dbReference type="GO" id="GO:0020037">
    <property type="term" value="F:heme binding"/>
    <property type="evidence" value="ECO:0007669"/>
    <property type="project" value="InterPro"/>
</dbReference>